<evidence type="ECO:0000256" key="1">
    <source>
        <dbReference type="SAM" id="MobiDB-lite"/>
    </source>
</evidence>
<dbReference type="VEuPathDB" id="TriTrypDB:TcIL3000_10_1240"/>
<dbReference type="EMBL" id="HE575323">
    <property type="protein sequence ID" value="CCC93365.1"/>
    <property type="molecule type" value="Genomic_DNA"/>
</dbReference>
<name>G0UVF0_TRYCI</name>
<reference evidence="2" key="1">
    <citation type="journal article" date="2012" name="Proc. Natl. Acad. Sci. U.S.A.">
        <title>Antigenic diversity is generated by distinct evolutionary mechanisms in African trypanosome species.</title>
        <authorList>
            <person name="Jackson A.P."/>
            <person name="Berry A."/>
            <person name="Aslett M."/>
            <person name="Allison H.C."/>
            <person name="Burton P."/>
            <person name="Vavrova-Anderson J."/>
            <person name="Brown R."/>
            <person name="Browne H."/>
            <person name="Corton N."/>
            <person name="Hauser H."/>
            <person name="Gamble J."/>
            <person name="Gilderthorp R."/>
            <person name="Marcello L."/>
            <person name="McQuillan J."/>
            <person name="Otto T.D."/>
            <person name="Quail M.A."/>
            <person name="Sanders M.J."/>
            <person name="van Tonder A."/>
            <person name="Ginger M.L."/>
            <person name="Field M.C."/>
            <person name="Barry J.D."/>
            <person name="Hertz-Fowler C."/>
            <person name="Berriman M."/>
        </authorList>
    </citation>
    <scope>NUCLEOTIDE SEQUENCE</scope>
    <source>
        <strain evidence="2">IL3000</strain>
    </source>
</reference>
<organism evidence="2">
    <name type="scientific">Trypanosoma congolense (strain IL3000)</name>
    <dbReference type="NCBI Taxonomy" id="1068625"/>
    <lineage>
        <taxon>Eukaryota</taxon>
        <taxon>Discoba</taxon>
        <taxon>Euglenozoa</taxon>
        <taxon>Kinetoplastea</taxon>
        <taxon>Metakinetoplastina</taxon>
        <taxon>Trypanosomatida</taxon>
        <taxon>Trypanosomatidae</taxon>
        <taxon>Trypanosoma</taxon>
        <taxon>Nannomonas</taxon>
    </lineage>
</organism>
<proteinExistence type="predicted"/>
<accession>G0UVF0</accession>
<sequence>MTQDEEIRTLRHQLWGYQKSVTRGFGSPQLPGDMHTPPDSASLKMSASAEKRLIEKLQGIVAEKTMLLEERELQFETLHAEINDAIVQAVQEVSPAELSTEAEGNEEQREILLKNITHDLLLHFGCLTPTARGLHADGALPASYDDASVTTATGSQSNVGGAGSVLFTDTPTVSNTREGSENSIHE</sequence>
<gene>
    <name evidence="2" type="ORF">TCIL3000_10_1240</name>
</gene>
<evidence type="ECO:0000313" key="2">
    <source>
        <dbReference type="EMBL" id="CCC93365.1"/>
    </source>
</evidence>
<feature type="region of interest" description="Disordered" evidence="1">
    <location>
        <begin position="150"/>
        <end position="186"/>
    </location>
</feature>
<protein>
    <submittedName>
        <fullName evidence="2">Uncharacterized protein TCIL3000_10_1240</fullName>
    </submittedName>
</protein>
<dbReference type="AlphaFoldDB" id="G0UVF0"/>
<feature type="compositionally biased region" description="Polar residues" evidence="1">
    <location>
        <begin position="150"/>
        <end position="159"/>
    </location>
</feature>
<feature type="compositionally biased region" description="Polar residues" evidence="1">
    <location>
        <begin position="167"/>
        <end position="177"/>
    </location>
</feature>